<evidence type="ECO:0000313" key="3">
    <source>
        <dbReference type="EMBL" id="KAG5414985.1"/>
    </source>
</evidence>
<organism evidence="3 4">
    <name type="scientific">Brassica rapa subsp. trilocularis</name>
    <dbReference type="NCBI Taxonomy" id="1813537"/>
    <lineage>
        <taxon>Eukaryota</taxon>
        <taxon>Viridiplantae</taxon>
        <taxon>Streptophyta</taxon>
        <taxon>Embryophyta</taxon>
        <taxon>Tracheophyta</taxon>
        <taxon>Spermatophyta</taxon>
        <taxon>Magnoliopsida</taxon>
        <taxon>eudicotyledons</taxon>
        <taxon>Gunneridae</taxon>
        <taxon>Pentapetalae</taxon>
        <taxon>rosids</taxon>
        <taxon>malvids</taxon>
        <taxon>Brassicales</taxon>
        <taxon>Brassicaceae</taxon>
        <taxon>Brassiceae</taxon>
        <taxon>Brassica</taxon>
    </lineage>
</organism>
<name>A0ABQ7NY21_BRACM</name>
<dbReference type="InterPro" id="IPR039261">
    <property type="entry name" value="FNR_nucleotide-bd"/>
</dbReference>
<accession>A0ABQ7NY21</accession>
<dbReference type="InterPro" id="IPR050369">
    <property type="entry name" value="RBOH/FRE"/>
</dbReference>
<gene>
    <name evidence="3" type="primary">A01g506440.1_BraROA</name>
    <name evidence="3" type="ORF">IGI04_002552</name>
</gene>
<evidence type="ECO:0000256" key="2">
    <source>
        <dbReference type="SAM" id="Phobius"/>
    </source>
</evidence>
<keyword evidence="2" id="KW-0812">Transmembrane</keyword>
<comment type="caution">
    <text evidence="3">The sequence shown here is derived from an EMBL/GenBank/DDBJ whole genome shotgun (WGS) entry which is preliminary data.</text>
</comment>
<keyword evidence="4" id="KW-1185">Reference proteome</keyword>
<dbReference type="SUPFAM" id="SSF52343">
    <property type="entry name" value="Ferredoxin reductase-like, C-terminal NADP-linked domain"/>
    <property type="match status" value="1"/>
</dbReference>
<sequence>MYAKTFAWSKTYVPNLVRTIAMFIGIAIWVKSTPYFRRKKFEIFLYTHQLLCNLLCVPRGRLVAVHDLAQHLPLLHRSLFEVPTELYDHISSSSNDSLEVSTEGPYGPTSFDFLSHDSLILVSGGSGIAPFISVIRDHFPKSKVDHEATRSSSFSDISKLKLRIEAYVTRDNEPQTTTSADGNHLKTKWFKPNNKDSPISPVLGPNNLLWLGVVILTSFTMFLLLIAIVTRYYMYPVDLTVNVYNFTYRSLWDMFLGCLCIFIAASAVFLWCKKQNKEGDNDLNKNKQSDINF</sequence>
<dbReference type="PANTHER" id="PTHR11972">
    <property type="entry name" value="NADPH OXIDASE"/>
    <property type="match status" value="1"/>
</dbReference>
<evidence type="ECO:0000256" key="1">
    <source>
        <dbReference type="ARBA" id="ARBA00023002"/>
    </source>
</evidence>
<keyword evidence="2" id="KW-1133">Transmembrane helix</keyword>
<dbReference type="Gene3D" id="3.40.50.80">
    <property type="entry name" value="Nucleotide-binding domain of ferredoxin-NADP reductase (FNR) module"/>
    <property type="match status" value="1"/>
</dbReference>
<evidence type="ECO:0008006" key="5">
    <source>
        <dbReference type="Google" id="ProtNLM"/>
    </source>
</evidence>
<feature type="transmembrane region" description="Helical" evidence="2">
    <location>
        <begin position="254"/>
        <end position="272"/>
    </location>
</feature>
<protein>
    <recommendedName>
        <fullName evidence="5">Ferric reductase NAD binding domain-containing protein</fullName>
    </recommendedName>
</protein>
<dbReference type="Proteomes" id="UP000823674">
    <property type="component" value="Chromosome A01"/>
</dbReference>
<feature type="transmembrane region" description="Helical" evidence="2">
    <location>
        <begin position="208"/>
        <end position="234"/>
    </location>
</feature>
<reference evidence="3 4" key="1">
    <citation type="submission" date="2021-03" db="EMBL/GenBank/DDBJ databases">
        <authorList>
            <person name="King G.J."/>
            <person name="Bancroft I."/>
            <person name="Baten A."/>
            <person name="Bloomfield J."/>
            <person name="Borpatragohain P."/>
            <person name="He Z."/>
            <person name="Irish N."/>
            <person name="Irwin J."/>
            <person name="Liu K."/>
            <person name="Mauleon R.P."/>
            <person name="Moore J."/>
            <person name="Morris R."/>
            <person name="Ostergaard L."/>
            <person name="Wang B."/>
            <person name="Wells R."/>
        </authorList>
    </citation>
    <scope>NUCLEOTIDE SEQUENCE [LARGE SCALE GENOMIC DNA]</scope>
    <source>
        <strain evidence="3">R-o-18</strain>
        <tissue evidence="3">Leaf</tissue>
    </source>
</reference>
<keyword evidence="2" id="KW-0472">Membrane</keyword>
<dbReference type="EMBL" id="JADBGQ010000001">
    <property type="protein sequence ID" value="KAG5414985.1"/>
    <property type="molecule type" value="Genomic_DNA"/>
</dbReference>
<evidence type="ECO:0000313" key="4">
    <source>
        <dbReference type="Proteomes" id="UP000823674"/>
    </source>
</evidence>
<proteinExistence type="predicted"/>
<keyword evidence="1" id="KW-0560">Oxidoreductase</keyword>
<dbReference type="PANTHER" id="PTHR11972:SF41">
    <property type="entry name" value="FERRIC REDUCTION OXIDASE 2"/>
    <property type="match status" value="1"/>
</dbReference>
<feature type="transmembrane region" description="Helical" evidence="2">
    <location>
        <begin position="12"/>
        <end position="30"/>
    </location>
</feature>